<comment type="caution">
    <text evidence="1">The sequence shown here is derived from an EMBL/GenBank/DDBJ whole genome shotgun (WGS) entry which is preliminary data.</text>
</comment>
<protein>
    <submittedName>
        <fullName evidence="1">Uncharacterized protein</fullName>
    </submittedName>
</protein>
<proteinExistence type="predicted"/>
<evidence type="ECO:0000313" key="1">
    <source>
        <dbReference type="EMBL" id="KKN23262.1"/>
    </source>
</evidence>
<dbReference type="AlphaFoldDB" id="A0A0F9PFL7"/>
<reference evidence="1" key="1">
    <citation type="journal article" date="2015" name="Nature">
        <title>Complex archaea that bridge the gap between prokaryotes and eukaryotes.</title>
        <authorList>
            <person name="Spang A."/>
            <person name="Saw J.H."/>
            <person name="Jorgensen S.L."/>
            <person name="Zaremba-Niedzwiedzka K."/>
            <person name="Martijn J."/>
            <person name="Lind A.E."/>
            <person name="van Eijk R."/>
            <person name="Schleper C."/>
            <person name="Guy L."/>
            <person name="Ettema T.J."/>
        </authorList>
    </citation>
    <scope>NUCLEOTIDE SEQUENCE</scope>
</reference>
<dbReference type="EMBL" id="LAZR01002990">
    <property type="protein sequence ID" value="KKN23262.1"/>
    <property type="molecule type" value="Genomic_DNA"/>
</dbReference>
<sequence>MPLPFLPPGQSNLPAERFILFVDTANLVQRIDESQVQKNGSSFTSEWQSPTLNRVDEGKKFTLTMLELFYASLATTISVSASGDGGTTFTTPEVITLPLTGAEEISSVVSTPEVTGKDIRFKLEFDTDVLVNIYGYRHHLVDRGDLEF</sequence>
<organism evidence="1">
    <name type="scientific">marine sediment metagenome</name>
    <dbReference type="NCBI Taxonomy" id="412755"/>
    <lineage>
        <taxon>unclassified sequences</taxon>
        <taxon>metagenomes</taxon>
        <taxon>ecological metagenomes</taxon>
    </lineage>
</organism>
<gene>
    <name evidence="1" type="ORF">LCGC14_0906760</name>
</gene>
<name>A0A0F9PFL7_9ZZZZ</name>
<accession>A0A0F9PFL7</accession>